<dbReference type="Pfam" id="PF07394">
    <property type="entry name" value="DUF1501"/>
    <property type="match status" value="1"/>
</dbReference>
<dbReference type="SUPFAM" id="SSF53649">
    <property type="entry name" value="Alkaline phosphatase-like"/>
    <property type="match status" value="1"/>
</dbReference>
<dbReference type="EMBL" id="CP155448">
    <property type="protein sequence ID" value="XBH08483.1"/>
    <property type="molecule type" value="Genomic_DNA"/>
</dbReference>
<dbReference type="InterPro" id="IPR010869">
    <property type="entry name" value="DUF1501"/>
</dbReference>
<protein>
    <submittedName>
        <fullName evidence="1">DUF1501 domain-containing protein</fullName>
    </submittedName>
</protein>
<organism evidence="1">
    <name type="scientific">Singulisphaera sp. Ch08</name>
    <dbReference type="NCBI Taxonomy" id="3120278"/>
    <lineage>
        <taxon>Bacteria</taxon>
        <taxon>Pseudomonadati</taxon>
        <taxon>Planctomycetota</taxon>
        <taxon>Planctomycetia</taxon>
        <taxon>Isosphaerales</taxon>
        <taxon>Isosphaeraceae</taxon>
        <taxon>Singulisphaera</taxon>
    </lineage>
</organism>
<dbReference type="InterPro" id="IPR017850">
    <property type="entry name" value="Alkaline_phosphatase_core_sf"/>
</dbReference>
<gene>
    <name evidence="1" type="ORF">V5E97_40155</name>
</gene>
<dbReference type="Gene3D" id="3.40.720.10">
    <property type="entry name" value="Alkaline Phosphatase, subunit A"/>
    <property type="match status" value="1"/>
</dbReference>
<name>A0AAU7CSN3_9BACT</name>
<dbReference type="PANTHER" id="PTHR43737">
    <property type="entry name" value="BLL7424 PROTEIN"/>
    <property type="match status" value="1"/>
</dbReference>
<proteinExistence type="predicted"/>
<dbReference type="InterPro" id="IPR006311">
    <property type="entry name" value="TAT_signal"/>
</dbReference>
<reference evidence="1" key="1">
    <citation type="submission" date="2024-05" db="EMBL/GenBank/DDBJ databases">
        <title>Planctomycetes of the genus Singulisphaera possess chitinolytic capabilities.</title>
        <authorList>
            <person name="Ivanova A."/>
        </authorList>
    </citation>
    <scope>NUCLEOTIDE SEQUENCE</scope>
    <source>
        <strain evidence="1">Ch08T</strain>
        <plasmid evidence="1">pSnCh</plasmid>
    </source>
</reference>
<dbReference type="AlphaFoldDB" id="A0AAU7CSN3"/>
<keyword evidence="1" id="KW-0614">Plasmid</keyword>
<evidence type="ECO:0000313" key="1">
    <source>
        <dbReference type="EMBL" id="XBH08483.1"/>
    </source>
</evidence>
<geneLocation type="plasmid" evidence="1">
    <name>pSnCh</name>
</geneLocation>
<dbReference type="PROSITE" id="PS51318">
    <property type="entry name" value="TAT"/>
    <property type="match status" value="1"/>
</dbReference>
<accession>A0AAU7CSN3</accession>
<dbReference type="PANTHER" id="PTHR43737:SF1">
    <property type="entry name" value="DUF1501 DOMAIN-CONTAINING PROTEIN"/>
    <property type="match status" value="1"/>
</dbReference>
<sequence>MTNEMSPPDLLGRREFLWRFGGGLGGIAASQMLGRDGLLAGTVEARANLDGGLHHRPKVRRIVQLFMNGGASQCDTFDYKPELIKRHGQTFDPGGRVEAVTSVPGKVLKSPWDWKQHGESGRWVSSVFPHVATIVDDLAFLMSMASKTNVHGPASYMQNTGFVTPGFPSMGSWISYGLGSLNDNLPTFVVLPDSRGLPYNNAGNFSSAFLPVAHQGTIIKATAPVPIADLFPPESARYITPTAEADGRALLTTLNRDHMDRSPGDSRLEARLSSYEMAARMQLSAPEVLNLSGESRATRSLYGIDDQVTEEFGRNCLTARRLLERGVRFVQVWSGAGGATGNWDNHNDVDKALASIALSTDKPVAGLVKDLQARGLLEDTLVIWTTEFGRMPFSQGSNGRDHNGGTFVSWLAGAGIEGGVAFGESDEWSWKARHPTYCYDLHATILHLLGIDHERLTFRHNGSDRRLTDVHGRVITEILRSASPS</sequence>
<dbReference type="RefSeq" id="WP_406701354.1">
    <property type="nucleotide sequence ID" value="NZ_CP155448.1"/>
</dbReference>